<dbReference type="PANTHER" id="PTHR30466:SF1">
    <property type="entry name" value="FMN REDUCTASE (NADH) RUTF"/>
    <property type="match status" value="1"/>
</dbReference>
<dbReference type="Gene3D" id="2.30.110.10">
    <property type="entry name" value="Electron Transport, Fmn-binding Protein, Chain A"/>
    <property type="match status" value="1"/>
</dbReference>
<organism evidence="3 4">
    <name type="scientific">Brevundimonas diminuta 3F5N</name>
    <dbReference type="NCBI Taxonomy" id="1255603"/>
    <lineage>
        <taxon>Bacteria</taxon>
        <taxon>Pseudomonadati</taxon>
        <taxon>Pseudomonadota</taxon>
        <taxon>Alphaproteobacteria</taxon>
        <taxon>Caulobacterales</taxon>
        <taxon>Caulobacteraceae</taxon>
        <taxon>Brevundimonas</taxon>
    </lineage>
</organism>
<dbReference type="GO" id="GO:0042602">
    <property type="term" value="F:riboflavin reductase (NADPH) activity"/>
    <property type="evidence" value="ECO:0007669"/>
    <property type="project" value="TreeGrafter"/>
</dbReference>
<dbReference type="AlphaFoldDB" id="A0A1R4FU14"/>
<evidence type="ECO:0000256" key="1">
    <source>
        <dbReference type="ARBA" id="ARBA00023002"/>
    </source>
</evidence>
<sequence>MAMSQSPASPADDFDPRAYRRALGGFATGVCVVTAHTVDGPLGITVNSFTSVSLDPPLVLWCMDIKSDRHDAFAGADRFAVHMLPVEDQAMSDRFAWGVCRLSDDEFAVDDPEPPRLLNAVTRLTCRTHERIVMGDHLVIVGQVEAFDTRPGDALTYFRGKYGKAVDPTA</sequence>
<name>A0A1R4FU14_BREDI</name>
<proteinExistence type="predicted"/>
<dbReference type="InterPro" id="IPR012349">
    <property type="entry name" value="Split_barrel_FMN-bd"/>
</dbReference>
<dbReference type="SMART" id="SM00903">
    <property type="entry name" value="Flavin_Reduct"/>
    <property type="match status" value="1"/>
</dbReference>
<keyword evidence="1" id="KW-0560">Oxidoreductase</keyword>
<dbReference type="GO" id="GO:0010181">
    <property type="term" value="F:FMN binding"/>
    <property type="evidence" value="ECO:0007669"/>
    <property type="project" value="InterPro"/>
</dbReference>
<dbReference type="PANTHER" id="PTHR30466">
    <property type="entry name" value="FLAVIN REDUCTASE"/>
    <property type="match status" value="1"/>
</dbReference>
<dbReference type="Proteomes" id="UP000195766">
    <property type="component" value="Unassembled WGS sequence"/>
</dbReference>
<dbReference type="SUPFAM" id="SSF50475">
    <property type="entry name" value="FMN-binding split barrel"/>
    <property type="match status" value="1"/>
</dbReference>
<protein>
    <submittedName>
        <fullName evidence="3">NADH-FMN oxidoreductase</fullName>
    </submittedName>
</protein>
<reference evidence="3 4" key="1">
    <citation type="submission" date="2017-02" db="EMBL/GenBank/DDBJ databases">
        <authorList>
            <person name="Peterson S.W."/>
        </authorList>
    </citation>
    <scope>NUCLEOTIDE SEQUENCE [LARGE SCALE GENOMIC DNA]</scope>
    <source>
        <strain evidence="3 4">3F5N</strain>
    </source>
</reference>
<evidence type="ECO:0000313" key="4">
    <source>
        <dbReference type="Proteomes" id="UP000195766"/>
    </source>
</evidence>
<gene>
    <name evidence="3" type="ORF">FM111_07045</name>
</gene>
<evidence type="ECO:0000313" key="3">
    <source>
        <dbReference type="EMBL" id="SJM59418.1"/>
    </source>
</evidence>
<dbReference type="RefSeq" id="WP_256968131.1">
    <property type="nucleotide sequence ID" value="NZ_FUIE01000037.1"/>
</dbReference>
<evidence type="ECO:0000259" key="2">
    <source>
        <dbReference type="SMART" id="SM00903"/>
    </source>
</evidence>
<dbReference type="EMBL" id="FUIE01000037">
    <property type="protein sequence ID" value="SJM59418.1"/>
    <property type="molecule type" value="Genomic_DNA"/>
</dbReference>
<dbReference type="InterPro" id="IPR002563">
    <property type="entry name" value="Flavin_Rdtase-like_dom"/>
</dbReference>
<feature type="domain" description="Flavin reductase like" evidence="2">
    <location>
        <begin position="23"/>
        <end position="164"/>
    </location>
</feature>
<dbReference type="InterPro" id="IPR050268">
    <property type="entry name" value="NADH-dep_flavin_reductase"/>
</dbReference>
<accession>A0A1R4FU14</accession>
<dbReference type="Pfam" id="PF01613">
    <property type="entry name" value="Flavin_Reduct"/>
    <property type="match status" value="1"/>
</dbReference>